<dbReference type="PROSITE" id="PS50885">
    <property type="entry name" value="HAMP"/>
    <property type="match status" value="1"/>
</dbReference>
<keyword evidence="1" id="KW-1133">Transmembrane helix</keyword>
<accession>A0A0J9EQJ6</accession>
<evidence type="ECO:0000259" key="3">
    <source>
        <dbReference type="PROSITE" id="PS50887"/>
    </source>
</evidence>
<feature type="domain" description="HAMP" evidence="2">
    <location>
        <begin position="310"/>
        <end position="362"/>
    </location>
</feature>
<feature type="domain" description="GGDEF" evidence="3">
    <location>
        <begin position="504"/>
        <end position="645"/>
    </location>
</feature>
<dbReference type="PATRIC" id="fig|742734.4.peg.3217"/>
<dbReference type="InterPro" id="IPR000160">
    <property type="entry name" value="GGDEF_dom"/>
</dbReference>
<name>A0A0J9EQJ6_9FIRM</name>
<dbReference type="PROSITE" id="PS50887">
    <property type="entry name" value="GGDEF"/>
    <property type="match status" value="1"/>
</dbReference>
<dbReference type="SMART" id="SM00267">
    <property type="entry name" value="GGDEF"/>
    <property type="match status" value="1"/>
</dbReference>
<dbReference type="SUPFAM" id="SSF55073">
    <property type="entry name" value="Nucleotide cyclase"/>
    <property type="match status" value="1"/>
</dbReference>
<dbReference type="InterPro" id="IPR043128">
    <property type="entry name" value="Rev_trsase/Diguanyl_cyclase"/>
</dbReference>
<evidence type="ECO:0000259" key="2">
    <source>
        <dbReference type="PROSITE" id="PS50885"/>
    </source>
</evidence>
<dbReference type="EMBL" id="ADLK01000024">
    <property type="protein sequence ID" value="KMW18095.1"/>
    <property type="molecule type" value="Genomic_DNA"/>
</dbReference>
<dbReference type="AlphaFoldDB" id="A0A0J9EQJ6"/>
<dbReference type="CDD" id="cd06225">
    <property type="entry name" value="HAMP"/>
    <property type="match status" value="1"/>
</dbReference>
<dbReference type="Gene3D" id="3.30.70.270">
    <property type="match status" value="1"/>
</dbReference>
<evidence type="ECO:0000256" key="1">
    <source>
        <dbReference type="SAM" id="Phobius"/>
    </source>
</evidence>
<sequence>MKQMIRKRLCIVILTAMLISLFVNYFQLIHNAQSGMYRNSQNKFWQIGQILNQNEKETQKAKESLMEQCFMSAEAISYMIQGKPDIVGNQQEIQRIAGMLQVDEVHLFDTEGNLYAGSEPRYYGLNFNSGEQMRFFLPMLKDYDLRLCQEITPNTAEQKLMQYAAVWSRDHKGIVQVGLEPTTVLEAMKKTELSYIFSLVTSEKDETIYAIDPDSGLILGSTDDGLVNRQIQDIGIEPGHLGVRGRGIRLMINQEDSYGVFETSGSVILGITKSTAALYGELNRSTLLLAFYLTCISLIMIVCISAYIDRYIVDGISSIHEKLERITRGNLDTRVEVDSTPEFGELSFQINQMVESLLDTTNKISQILEMSKAPLGVYEYNCDMRRVMATNRLAEILMIGRSEAETLFSDYTLFEAALEQVKKHPVEGENGVYRMEGEEVRYIRLETFARGHSTLGMIMDVTDDIREKKRIEQERDVDLLTGLYSRRAFYRQTEALLSGSEPLGHGLMLMADADNLKQVNDQYGHQNGDRYLAAIGRILISCAWEKCVTARLSGDEFAMFLYGAGSREELMVPVRKMMRDMEEAGVELGTKERIPVHFSAGYVFYPEDGCDTAVLLKQADEAMYDAKKTFKAASAHGGGEPVIYS</sequence>
<dbReference type="InterPro" id="IPR003660">
    <property type="entry name" value="HAMP_dom"/>
</dbReference>
<feature type="transmembrane region" description="Helical" evidence="1">
    <location>
        <begin position="287"/>
        <end position="308"/>
    </location>
</feature>
<dbReference type="OrthoDB" id="9813903at2"/>
<protein>
    <recommendedName>
        <fullName evidence="6">GGDEF domain-containing protein</fullName>
    </recommendedName>
</protein>
<dbReference type="CDD" id="cd01949">
    <property type="entry name" value="GGDEF"/>
    <property type="match status" value="1"/>
</dbReference>
<dbReference type="GO" id="GO:0052621">
    <property type="term" value="F:diguanylate cyclase activity"/>
    <property type="evidence" value="ECO:0007669"/>
    <property type="project" value="TreeGrafter"/>
</dbReference>
<evidence type="ECO:0000313" key="4">
    <source>
        <dbReference type="EMBL" id="KMW18095.1"/>
    </source>
</evidence>
<dbReference type="SUPFAM" id="SSF158472">
    <property type="entry name" value="HAMP domain-like"/>
    <property type="match status" value="1"/>
</dbReference>
<evidence type="ECO:0000313" key="5">
    <source>
        <dbReference type="Proteomes" id="UP000037392"/>
    </source>
</evidence>
<dbReference type="Gene3D" id="6.10.340.10">
    <property type="match status" value="1"/>
</dbReference>
<dbReference type="InterPro" id="IPR050469">
    <property type="entry name" value="Diguanylate_Cyclase"/>
</dbReference>
<dbReference type="NCBIfam" id="TIGR00254">
    <property type="entry name" value="GGDEF"/>
    <property type="match status" value="1"/>
</dbReference>
<reference evidence="4 5" key="1">
    <citation type="submission" date="2011-04" db="EMBL/GenBank/DDBJ databases">
        <title>The Genome Sequence of Clostridium citroniae WAL-19142.</title>
        <authorList>
            <consortium name="The Broad Institute Genome Sequencing Platform"/>
            <person name="Earl A."/>
            <person name="Ward D."/>
            <person name="Feldgarden M."/>
            <person name="Gevers D."/>
            <person name="Warren Y.A."/>
            <person name="Tyrrell K.L."/>
            <person name="Citron D.M."/>
            <person name="Goldstein E.J."/>
            <person name="Daigneault M."/>
            <person name="Allen-Vercoe E."/>
            <person name="Young S.K."/>
            <person name="Zeng Q."/>
            <person name="Gargeya S."/>
            <person name="Fitzgerald M."/>
            <person name="Haas B."/>
            <person name="Abouelleil A."/>
            <person name="Alvarado L."/>
            <person name="Arachchi H.M."/>
            <person name="Berlin A."/>
            <person name="Brown A."/>
            <person name="Chapman S.B."/>
            <person name="Chen Z."/>
            <person name="Dunbar C."/>
            <person name="Freedman E."/>
            <person name="Gearin G."/>
            <person name="Gellesch M."/>
            <person name="Goldberg J."/>
            <person name="Griggs A."/>
            <person name="Gujja S."/>
            <person name="Heilman E.R."/>
            <person name="Heiman D."/>
            <person name="Howarth C."/>
            <person name="Larson L."/>
            <person name="Lui A."/>
            <person name="MacDonald P.J."/>
            <person name="Mehta T."/>
            <person name="Montmayeur A."/>
            <person name="Murphy C."/>
            <person name="Neiman D."/>
            <person name="Pearson M."/>
            <person name="Priest M."/>
            <person name="Roberts A."/>
            <person name="Saif S."/>
            <person name="Shea T."/>
            <person name="Shenoy N."/>
            <person name="Sisk P."/>
            <person name="Stolte C."/>
            <person name="Sykes S."/>
            <person name="White J."/>
            <person name="Yandava C."/>
            <person name="Wortman J."/>
            <person name="Nusbaum C."/>
            <person name="Birren B."/>
        </authorList>
    </citation>
    <scope>NUCLEOTIDE SEQUENCE [LARGE SCALE GENOMIC DNA]</scope>
    <source>
        <strain evidence="4 5">WAL-19142</strain>
    </source>
</reference>
<dbReference type="PANTHER" id="PTHR45138:SF9">
    <property type="entry name" value="DIGUANYLATE CYCLASE DGCM-RELATED"/>
    <property type="match status" value="1"/>
</dbReference>
<dbReference type="InterPro" id="IPR029787">
    <property type="entry name" value="Nucleotide_cyclase"/>
</dbReference>
<gene>
    <name evidence="4" type="ORF">HMPREF9470_03005</name>
</gene>
<dbReference type="PANTHER" id="PTHR45138">
    <property type="entry name" value="REGULATORY COMPONENTS OF SENSORY TRANSDUCTION SYSTEM"/>
    <property type="match status" value="1"/>
</dbReference>
<evidence type="ECO:0008006" key="6">
    <source>
        <dbReference type="Google" id="ProtNLM"/>
    </source>
</evidence>
<dbReference type="Pfam" id="PF00990">
    <property type="entry name" value="GGDEF"/>
    <property type="match status" value="1"/>
</dbReference>
<comment type="caution">
    <text evidence="4">The sequence shown here is derived from an EMBL/GenBank/DDBJ whole genome shotgun (WGS) entry which is preliminary data.</text>
</comment>
<dbReference type="Proteomes" id="UP000037392">
    <property type="component" value="Unassembled WGS sequence"/>
</dbReference>
<dbReference type="GO" id="GO:0007165">
    <property type="term" value="P:signal transduction"/>
    <property type="evidence" value="ECO:0007669"/>
    <property type="project" value="InterPro"/>
</dbReference>
<keyword evidence="1" id="KW-0812">Transmembrane</keyword>
<dbReference type="Pfam" id="PF00672">
    <property type="entry name" value="HAMP"/>
    <property type="match status" value="1"/>
</dbReference>
<organism evidence="4 5">
    <name type="scientific">[Clostridium] citroniae WAL-19142</name>
    <dbReference type="NCBI Taxonomy" id="742734"/>
    <lineage>
        <taxon>Bacteria</taxon>
        <taxon>Bacillati</taxon>
        <taxon>Bacillota</taxon>
        <taxon>Clostridia</taxon>
        <taxon>Lachnospirales</taxon>
        <taxon>Lachnospiraceae</taxon>
        <taxon>Enterocloster</taxon>
    </lineage>
</organism>
<dbReference type="SMART" id="SM00304">
    <property type="entry name" value="HAMP"/>
    <property type="match status" value="1"/>
</dbReference>
<keyword evidence="1" id="KW-0472">Membrane</keyword>
<proteinExistence type="predicted"/>
<dbReference type="GO" id="GO:0016020">
    <property type="term" value="C:membrane"/>
    <property type="evidence" value="ECO:0007669"/>
    <property type="project" value="InterPro"/>
</dbReference>